<protein>
    <submittedName>
        <fullName evidence="2">Uncharacterized protein</fullName>
    </submittedName>
</protein>
<sequence length="162" mass="16274">MHVDATDSENARTSNRGLPLGDPVTAGYGARWRRRSEEAGATRDSGDTGKTDPSDSQLEGVQNGGKATGLAEPFVDGGVLLQLGDEDTGAIPMAGAEARCSGLAVSGRVTVAASSEGAERGRWRSASSGDAAISWRGGGAPAGSWSSGATGTGKVAPRRPCS</sequence>
<feature type="region of interest" description="Disordered" evidence="1">
    <location>
        <begin position="115"/>
        <end position="162"/>
    </location>
</feature>
<dbReference type="EMBL" id="KD037827">
    <property type="protein sequence ID" value="EMS65957.1"/>
    <property type="molecule type" value="Genomic_DNA"/>
</dbReference>
<feature type="compositionally biased region" description="Low complexity" evidence="1">
    <location>
        <begin position="142"/>
        <end position="153"/>
    </location>
</feature>
<evidence type="ECO:0000256" key="1">
    <source>
        <dbReference type="SAM" id="MobiDB-lite"/>
    </source>
</evidence>
<reference evidence="2" key="1">
    <citation type="journal article" date="2013" name="Nature">
        <title>Draft genome of the wheat A-genome progenitor Triticum urartu.</title>
        <authorList>
            <person name="Ling H.Q."/>
            <person name="Zhao S."/>
            <person name="Liu D."/>
            <person name="Wang J."/>
            <person name="Sun H."/>
            <person name="Zhang C."/>
            <person name="Fan H."/>
            <person name="Li D."/>
            <person name="Dong L."/>
            <person name="Tao Y."/>
            <person name="Gao C."/>
            <person name="Wu H."/>
            <person name="Li Y."/>
            <person name="Cui Y."/>
            <person name="Guo X."/>
            <person name="Zheng S."/>
            <person name="Wang B."/>
            <person name="Yu K."/>
            <person name="Liang Q."/>
            <person name="Yang W."/>
            <person name="Lou X."/>
            <person name="Chen J."/>
            <person name="Feng M."/>
            <person name="Jian J."/>
            <person name="Zhang X."/>
            <person name="Luo G."/>
            <person name="Jiang Y."/>
            <person name="Liu J."/>
            <person name="Wang Z."/>
            <person name="Sha Y."/>
            <person name="Zhang B."/>
            <person name="Wu H."/>
            <person name="Tang D."/>
            <person name="Shen Q."/>
            <person name="Xue P."/>
            <person name="Zou S."/>
            <person name="Wang X."/>
            <person name="Liu X."/>
            <person name="Wang F."/>
            <person name="Yang Y."/>
            <person name="An X."/>
            <person name="Dong Z."/>
            <person name="Zhang K."/>
            <person name="Zhang X."/>
            <person name="Luo M.C."/>
            <person name="Dvorak J."/>
            <person name="Tong Y."/>
            <person name="Wang J."/>
            <person name="Yang H."/>
            <person name="Li Z."/>
            <person name="Wang D."/>
            <person name="Zhang A."/>
            <person name="Wang J."/>
        </authorList>
    </citation>
    <scope>NUCLEOTIDE SEQUENCE</scope>
</reference>
<gene>
    <name evidence="2" type="ORF">TRIUR3_11411</name>
</gene>
<feature type="region of interest" description="Disordered" evidence="1">
    <location>
        <begin position="1"/>
        <end position="72"/>
    </location>
</feature>
<dbReference type="AlphaFoldDB" id="M8A0X8"/>
<organism evidence="2">
    <name type="scientific">Triticum urartu</name>
    <name type="common">Red wild einkorn</name>
    <name type="synonym">Crithodium urartu</name>
    <dbReference type="NCBI Taxonomy" id="4572"/>
    <lineage>
        <taxon>Eukaryota</taxon>
        <taxon>Viridiplantae</taxon>
        <taxon>Streptophyta</taxon>
        <taxon>Embryophyta</taxon>
        <taxon>Tracheophyta</taxon>
        <taxon>Spermatophyta</taxon>
        <taxon>Magnoliopsida</taxon>
        <taxon>Liliopsida</taxon>
        <taxon>Poales</taxon>
        <taxon>Poaceae</taxon>
        <taxon>BOP clade</taxon>
        <taxon>Pooideae</taxon>
        <taxon>Triticodae</taxon>
        <taxon>Triticeae</taxon>
        <taxon>Triticinae</taxon>
        <taxon>Triticum</taxon>
    </lineage>
</organism>
<name>M8A0X8_TRIUA</name>
<accession>M8A0X8</accession>
<evidence type="ECO:0000313" key="2">
    <source>
        <dbReference type="EMBL" id="EMS65957.1"/>
    </source>
</evidence>
<feature type="compositionally biased region" description="Basic and acidic residues" evidence="1">
    <location>
        <begin position="35"/>
        <end position="53"/>
    </location>
</feature>
<proteinExistence type="predicted"/>